<reference evidence="13 14" key="1">
    <citation type="journal article" date="2018" name="Int. J. Syst. Evol. Microbiol.">
        <title>Parvibium lacunae gen. nov., sp. nov., a new member of the family Alcaligenaceae isolated from a freshwater pond.</title>
        <authorList>
            <person name="Chen W.M."/>
            <person name="Xie P.B."/>
            <person name="Hsu M.Y."/>
            <person name="Sheu S.Y."/>
        </authorList>
    </citation>
    <scope>NUCLEOTIDE SEQUENCE [LARGE SCALE GENOMIC DNA]</scope>
    <source>
        <strain evidence="13 14">KMB9</strain>
    </source>
</reference>
<evidence type="ECO:0000256" key="7">
    <source>
        <dbReference type="ARBA" id="ARBA00023004"/>
    </source>
</evidence>
<comment type="subcellular location">
    <subcellularLocation>
        <location evidence="1">Membrane</location>
        <topology evidence="1">Multi-pass membrane protein</topology>
    </subcellularLocation>
</comment>
<feature type="transmembrane region" description="Helical" evidence="12">
    <location>
        <begin position="12"/>
        <end position="28"/>
    </location>
</feature>
<keyword evidence="3 12" id="KW-0812">Transmembrane</keyword>
<accession>A0A368KZW4</accession>
<sequence length="377" mass="41334">MNPIWQFSLDYGPALIWLGSLLLALWWGSRFPSARQLVTTTLVLTFVLIVLGAYVRLSDAGLGCPDWPGCYGQLTPKQAAADIQKAYAEAPQGPVSMPKAWKEMVHRYLASLVGALIVAILWQGIRHSRQRQYFASAQPRLGWRLPAVLLAVVILQGLFGKWTVTLLLKPAIVTGHLLGGMSVLGLLAWQLQRLQPHSEAQAANRLAGYRLWAVIALATLGVQIALGGWVSTNYAAAVCGELPTCQGQWWPETDMQQGFHVVRELGKTADGQHLSLAALTAIHWTHRLFALIVLIIVGGLAWRLYRQRIEQPLALGLLAVLAGQITLGLSVVYSMASEHLHLTWQLPLAAAHNGGAALLLILLIRLNCRCHTQRQHA</sequence>
<evidence type="ECO:0000256" key="9">
    <source>
        <dbReference type="ARBA" id="ARBA00023136"/>
    </source>
</evidence>
<evidence type="ECO:0000313" key="14">
    <source>
        <dbReference type="Proteomes" id="UP000252357"/>
    </source>
</evidence>
<gene>
    <name evidence="13" type="ORF">DU000_10925</name>
</gene>
<feature type="transmembrane region" description="Helical" evidence="12">
    <location>
        <begin position="171"/>
        <end position="189"/>
    </location>
</feature>
<name>A0A368KZW4_9BURK</name>
<evidence type="ECO:0000256" key="3">
    <source>
        <dbReference type="ARBA" id="ARBA00022692"/>
    </source>
</evidence>
<keyword evidence="10" id="KW-1015">Disulfide bond</keyword>
<evidence type="ECO:0000256" key="4">
    <source>
        <dbReference type="ARBA" id="ARBA00022723"/>
    </source>
</evidence>
<dbReference type="EMBL" id="QPGB01000005">
    <property type="protein sequence ID" value="RCS56846.1"/>
    <property type="molecule type" value="Genomic_DNA"/>
</dbReference>
<keyword evidence="6" id="KW-0560">Oxidoreductase</keyword>
<dbReference type="AlphaFoldDB" id="A0A368KZW4"/>
<proteinExistence type="predicted"/>
<comment type="pathway">
    <text evidence="11">Porphyrin-containing compound metabolism.</text>
</comment>
<dbReference type="GO" id="GO:0016020">
    <property type="term" value="C:membrane"/>
    <property type="evidence" value="ECO:0007669"/>
    <property type="project" value="UniProtKB-SubCell"/>
</dbReference>
<dbReference type="RefSeq" id="WP_114403447.1">
    <property type="nucleotide sequence ID" value="NZ_QPGB01000005.1"/>
</dbReference>
<evidence type="ECO:0000256" key="5">
    <source>
        <dbReference type="ARBA" id="ARBA00022989"/>
    </source>
</evidence>
<dbReference type="GO" id="GO:0016491">
    <property type="term" value="F:oxidoreductase activity"/>
    <property type="evidence" value="ECO:0007669"/>
    <property type="project" value="UniProtKB-KW"/>
</dbReference>
<dbReference type="InterPro" id="IPR003780">
    <property type="entry name" value="COX15/CtaA_fam"/>
</dbReference>
<evidence type="ECO:0000256" key="10">
    <source>
        <dbReference type="ARBA" id="ARBA00023157"/>
    </source>
</evidence>
<feature type="transmembrane region" description="Helical" evidence="12">
    <location>
        <begin position="342"/>
        <end position="364"/>
    </location>
</feature>
<evidence type="ECO:0000256" key="6">
    <source>
        <dbReference type="ARBA" id="ARBA00023002"/>
    </source>
</evidence>
<dbReference type="OrthoDB" id="1447144at2"/>
<feature type="transmembrane region" description="Helical" evidence="12">
    <location>
        <begin position="37"/>
        <end position="57"/>
    </location>
</feature>
<dbReference type="PANTHER" id="PTHR35457:SF1">
    <property type="entry name" value="HEME A SYNTHASE"/>
    <property type="match status" value="1"/>
</dbReference>
<feature type="transmembrane region" description="Helical" evidence="12">
    <location>
        <begin position="284"/>
        <end position="302"/>
    </location>
</feature>
<evidence type="ECO:0000256" key="2">
    <source>
        <dbReference type="ARBA" id="ARBA00022475"/>
    </source>
</evidence>
<evidence type="ECO:0000256" key="12">
    <source>
        <dbReference type="SAM" id="Phobius"/>
    </source>
</evidence>
<dbReference type="GO" id="GO:0046872">
    <property type="term" value="F:metal ion binding"/>
    <property type="evidence" value="ECO:0007669"/>
    <property type="project" value="UniProtKB-KW"/>
</dbReference>
<evidence type="ECO:0000256" key="8">
    <source>
        <dbReference type="ARBA" id="ARBA00023133"/>
    </source>
</evidence>
<feature type="transmembrane region" description="Helical" evidence="12">
    <location>
        <begin position="105"/>
        <end position="122"/>
    </location>
</feature>
<keyword evidence="4" id="KW-0479">Metal-binding</keyword>
<dbReference type="PANTHER" id="PTHR35457">
    <property type="entry name" value="HEME A SYNTHASE"/>
    <property type="match status" value="1"/>
</dbReference>
<dbReference type="GO" id="GO:0006784">
    <property type="term" value="P:heme A biosynthetic process"/>
    <property type="evidence" value="ECO:0007669"/>
    <property type="project" value="InterPro"/>
</dbReference>
<comment type="caution">
    <text evidence="13">The sequence shown here is derived from an EMBL/GenBank/DDBJ whole genome shotgun (WGS) entry which is preliminary data.</text>
</comment>
<organism evidence="13 14">
    <name type="scientific">Parvibium lacunae</name>
    <dbReference type="NCBI Taxonomy" id="1888893"/>
    <lineage>
        <taxon>Bacteria</taxon>
        <taxon>Pseudomonadati</taxon>
        <taxon>Pseudomonadota</taxon>
        <taxon>Betaproteobacteria</taxon>
        <taxon>Burkholderiales</taxon>
        <taxon>Alcaligenaceae</taxon>
        <taxon>Parvibium</taxon>
    </lineage>
</organism>
<keyword evidence="5 12" id="KW-1133">Transmembrane helix</keyword>
<keyword evidence="8" id="KW-0350">Heme biosynthesis</keyword>
<evidence type="ECO:0000313" key="13">
    <source>
        <dbReference type="EMBL" id="RCS56846.1"/>
    </source>
</evidence>
<evidence type="ECO:0000256" key="1">
    <source>
        <dbReference type="ARBA" id="ARBA00004141"/>
    </source>
</evidence>
<evidence type="ECO:0000256" key="11">
    <source>
        <dbReference type="ARBA" id="ARBA00023444"/>
    </source>
</evidence>
<feature type="transmembrane region" description="Helical" evidence="12">
    <location>
        <begin position="209"/>
        <end position="230"/>
    </location>
</feature>
<keyword evidence="9 12" id="KW-0472">Membrane</keyword>
<keyword evidence="2" id="KW-1003">Cell membrane</keyword>
<dbReference type="InterPro" id="IPR050450">
    <property type="entry name" value="COX15/CtaA_HemeA_synthase"/>
</dbReference>
<feature type="transmembrane region" description="Helical" evidence="12">
    <location>
        <begin position="143"/>
        <end position="159"/>
    </location>
</feature>
<feature type="transmembrane region" description="Helical" evidence="12">
    <location>
        <begin position="314"/>
        <end position="336"/>
    </location>
</feature>
<keyword evidence="14" id="KW-1185">Reference proteome</keyword>
<dbReference type="Pfam" id="PF02628">
    <property type="entry name" value="COX15-CtaA"/>
    <property type="match status" value="1"/>
</dbReference>
<keyword evidence="7" id="KW-0408">Iron</keyword>
<dbReference type="Proteomes" id="UP000252357">
    <property type="component" value="Unassembled WGS sequence"/>
</dbReference>
<protein>
    <submittedName>
        <fullName evidence="13">Heme A synthase</fullName>
    </submittedName>
</protein>